<keyword evidence="2" id="KW-0472">Membrane</keyword>
<keyword evidence="2" id="KW-1133">Transmembrane helix</keyword>
<dbReference type="Pfam" id="PF07690">
    <property type="entry name" value="MFS_1"/>
    <property type="match status" value="1"/>
</dbReference>
<dbReference type="SUPFAM" id="SSF103473">
    <property type="entry name" value="MFS general substrate transporter"/>
    <property type="match status" value="1"/>
</dbReference>
<feature type="transmembrane region" description="Helical" evidence="2">
    <location>
        <begin position="85"/>
        <end position="105"/>
    </location>
</feature>
<evidence type="ECO:0000256" key="2">
    <source>
        <dbReference type="SAM" id="Phobius"/>
    </source>
</evidence>
<dbReference type="PANTHER" id="PTHR45757:SF15">
    <property type="entry name" value="MFS DOMAIN-CONTAINING PROTEIN"/>
    <property type="match status" value="1"/>
</dbReference>
<proteinExistence type="predicted"/>
<evidence type="ECO:0000256" key="1">
    <source>
        <dbReference type="ARBA" id="ARBA00004141"/>
    </source>
</evidence>
<evidence type="ECO:0000259" key="3">
    <source>
        <dbReference type="PROSITE" id="PS50850"/>
    </source>
</evidence>
<keyword evidence="4" id="KW-1185">Reference proteome</keyword>
<dbReference type="AlphaFoldDB" id="A0A1I7XLB6"/>
<evidence type="ECO:0000313" key="4">
    <source>
        <dbReference type="Proteomes" id="UP000095283"/>
    </source>
</evidence>
<feature type="transmembrane region" description="Helical" evidence="2">
    <location>
        <begin position="53"/>
        <end position="73"/>
    </location>
</feature>
<dbReference type="InterPro" id="IPR011701">
    <property type="entry name" value="MFS"/>
</dbReference>
<dbReference type="InterPro" id="IPR036259">
    <property type="entry name" value="MFS_trans_sf"/>
</dbReference>
<organism evidence="4 5">
    <name type="scientific">Heterorhabditis bacteriophora</name>
    <name type="common">Entomopathogenic nematode worm</name>
    <dbReference type="NCBI Taxonomy" id="37862"/>
    <lineage>
        <taxon>Eukaryota</taxon>
        <taxon>Metazoa</taxon>
        <taxon>Ecdysozoa</taxon>
        <taxon>Nematoda</taxon>
        <taxon>Chromadorea</taxon>
        <taxon>Rhabditida</taxon>
        <taxon>Rhabditina</taxon>
        <taxon>Rhabditomorpha</taxon>
        <taxon>Strongyloidea</taxon>
        <taxon>Heterorhabditidae</taxon>
        <taxon>Heterorhabditis</taxon>
    </lineage>
</organism>
<sequence>MSALAAALYPLADSAGLWPSIISRFFTGFSQSSQLHFANEVVLRWAPKNESSLFFSILLASSQIGPLLTMILGGEMCSSKLGWEATYYILGGLTFINTIICVLLYTDKVEDSRFVSTEEKTLIMTGRVTPVNKAPVPYSSVVSDLSIWTSFILFTGYYVGMIVYQLYSPTFIKQVRIIRIAVCKLGKRTPRID</sequence>
<reference evidence="5" key="1">
    <citation type="submission" date="2016-11" db="UniProtKB">
        <authorList>
            <consortium name="WormBaseParasite"/>
        </authorList>
    </citation>
    <scope>IDENTIFICATION</scope>
</reference>
<evidence type="ECO:0000313" key="5">
    <source>
        <dbReference type="WBParaSite" id="Hba_18295"/>
    </source>
</evidence>
<dbReference type="PROSITE" id="PS50850">
    <property type="entry name" value="MFS"/>
    <property type="match status" value="1"/>
</dbReference>
<dbReference type="Proteomes" id="UP000095283">
    <property type="component" value="Unplaced"/>
</dbReference>
<name>A0A1I7XLB6_HETBA</name>
<protein>
    <submittedName>
        <fullName evidence="5">MFS domain-containing protein</fullName>
    </submittedName>
</protein>
<dbReference type="InterPro" id="IPR020846">
    <property type="entry name" value="MFS_dom"/>
</dbReference>
<dbReference type="WBParaSite" id="Hba_18295">
    <property type="protein sequence ID" value="Hba_18295"/>
    <property type="gene ID" value="Hba_18295"/>
</dbReference>
<dbReference type="Gene3D" id="1.20.1250.20">
    <property type="entry name" value="MFS general substrate transporter like domains"/>
    <property type="match status" value="1"/>
</dbReference>
<dbReference type="GO" id="GO:0016020">
    <property type="term" value="C:membrane"/>
    <property type="evidence" value="ECO:0007669"/>
    <property type="project" value="UniProtKB-SubCell"/>
</dbReference>
<dbReference type="PANTHER" id="PTHR45757">
    <property type="entry name" value="PROTEIN CBG23364-RELATED"/>
    <property type="match status" value="1"/>
</dbReference>
<accession>A0A1I7XLB6</accession>
<feature type="transmembrane region" description="Helical" evidence="2">
    <location>
        <begin position="145"/>
        <end position="167"/>
    </location>
</feature>
<dbReference type="GO" id="GO:0022857">
    <property type="term" value="F:transmembrane transporter activity"/>
    <property type="evidence" value="ECO:0007669"/>
    <property type="project" value="InterPro"/>
</dbReference>
<feature type="domain" description="Major facilitator superfamily (MFS) profile" evidence="3">
    <location>
        <begin position="1"/>
        <end position="193"/>
    </location>
</feature>
<comment type="subcellular location">
    <subcellularLocation>
        <location evidence="1">Membrane</location>
        <topology evidence="1">Multi-pass membrane protein</topology>
    </subcellularLocation>
</comment>
<keyword evidence="2" id="KW-0812">Transmembrane</keyword>